<dbReference type="Proteomes" id="UP000245647">
    <property type="component" value="Unassembled WGS sequence"/>
</dbReference>
<keyword evidence="5 7" id="KW-0472">Membrane</keyword>
<keyword evidence="2 7" id="KW-0813">Transport</keyword>
<dbReference type="NCBIfam" id="TIGR04057">
    <property type="entry name" value="SusC_RagA_signa"/>
    <property type="match status" value="1"/>
</dbReference>
<dbReference type="InterPro" id="IPR036942">
    <property type="entry name" value="Beta-barrel_TonB_sf"/>
</dbReference>
<dbReference type="AlphaFoldDB" id="A0A2U2PLR9"/>
<evidence type="ECO:0000256" key="3">
    <source>
        <dbReference type="ARBA" id="ARBA00022452"/>
    </source>
</evidence>
<dbReference type="InterPro" id="IPR037066">
    <property type="entry name" value="Plug_dom_sf"/>
</dbReference>
<accession>A0A2U2PLR9</accession>
<dbReference type="InterPro" id="IPR012910">
    <property type="entry name" value="Plug_dom"/>
</dbReference>
<evidence type="ECO:0000256" key="4">
    <source>
        <dbReference type="ARBA" id="ARBA00022692"/>
    </source>
</evidence>
<dbReference type="SUPFAM" id="SSF56935">
    <property type="entry name" value="Porins"/>
    <property type="match status" value="1"/>
</dbReference>
<keyword evidence="4 7" id="KW-0812">Transmembrane</keyword>
<dbReference type="InterPro" id="IPR023996">
    <property type="entry name" value="TonB-dep_OMP_SusC/RagA"/>
</dbReference>
<dbReference type="InterPro" id="IPR023997">
    <property type="entry name" value="TonB-dep_OMP_SusC/RagA_CS"/>
</dbReference>
<evidence type="ECO:0000313" key="9">
    <source>
        <dbReference type="EMBL" id="PWG82212.1"/>
    </source>
</evidence>
<comment type="similarity">
    <text evidence="7">Belongs to the TonB-dependent receptor family.</text>
</comment>
<gene>
    <name evidence="9" type="ORF">DDR33_04160</name>
</gene>
<dbReference type="GO" id="GO:0009279">
    <property type="term" value="C:cell outer membrane"/>
    <property type="evidence" value="ECO:0007669"/>
    <property type="project" value="UniProtKB-SubCell"/>
</dbReference>
<evidence type="ECO:0000256" key="1">
    <source>
        <dbReference type="ARBA" id="ARBA00004571"/>
    </source>
</evidence>
<comment type="caution">
    <text evidence="9">The sequence shown here is derived from an EMBL/GenBank/DDBJ whole genome shotgun (WGS) entry which is preliminary data.</text>
</comment>
<keyword evidence="10" id="KW-1185">Reference proteome</keyword>
<keyword evidence="3 7" id="KW-1134">Transmembrane beta strand</keyword>
<dbReference type="Gene3D" id="2.170.130.10">
    <property type="entry name" value="TonB-dependent receptor, plug domain"/>
    <property type="match status" value="1"/>
</dbReference>
<dbReference type="EMBL" id="QEAS01000002">
    <property type="protein sequence ID" value="PWG82212.1"/>
    <property type="molecule type" value="Genomic_DNA"/>
</dbReference>
<dbReference type="SUPFAM" id="SSF49464">
    <property type="entry name" value="Carboxypeptidase regulatory domain-like"/>
    <property type="match status" value="1"/>
</dbReference>
<dbReference type="InterPro" id="IPR039426">
    <property type="entry name" value="TonB-dep_rcpt-like"/>
</dbReference>
<evidence type="ECO:0000256" key="7">
    <source>
        <dbReference type="PROSITE-ProRule" id="PRU01360"/>
    </source>
</evidence>
<feature type="domain" description="TonB-dependent receptor plug" evidence="8">
    <location>
        <begin position="133"/>
        <end position="239"/>
    </location>
</feature>
<keyword evidence="6 7" id="KW-0998">Cell outer membrane</keyword>
<evidence type="ECO:0000313" key="10">
    <source>
        <dbReference type="Proteomes" id="UP000245647"/>
    </source>
</evidence>
<dbReference type="PROSITE" id="PS52016">
    <property type="entry name" value="TONB_DEPENDENT_REC_3"/>
    <property type="match status" value="1"/>
</dbReference>
<evidence type="ECO:0000256" key="5">
    <source>
        <dbReference type="ARBA" id="ARBA00023136"/>
    </source>
</evidence>
<proteinExistence type="inferred from homology"/>
<dbReference type="Pfam" id="PF07715">
    <property type="entry name" value="Plug"/>
    <property type="match status" value="1"/>
</dbReference>
<protein>
    <recommendedName>
        <fullName evidence="8">TonB-dependent receptor plug domain-containing protein</fullName>
    </recommendedName>
</protein>
<evidence type="ECO:0000256" key="2">
    <source>
        <dbReference type="ARBA" id="ARBA00022448"/>
    </source>
</evidence>
<evidence type="ECO:0000259" key="8">
    <source>
        <dbReference type="Pfam" id="PF07715"/>
    </source>
</evidence>
<dbReference type="NCBIfam" id="TIGR04056">
    <property type="entry name" value="OMP_RagA_SusC"/>
    <property type="match status" value="1"/>
</dbReference>
<reference evidence="9 10" key="1">
    <citation type="submission" date="2018-04" db="EMBL/GenBank/DDBJ databases">
        <title>Pedobacter chongqingensis sp. nov., isolated from a rottenly hemp rope.</title>
        <authorList>
            <person name="Cai Y."/>
        </authorList>
    </citation>
    <scope>NUCLEOTIDE SEQUENCE [LARGE SCALE GENOMIC DNA]</scope>
    <source>
        <strain evidence="9 10">FJ4-8</strain>
    </source>
</reference>
<sequence>MVIRKHLIYFQMKSGILVYILLFGSLFLTKDATAQDPDNSVTASGVLKEKNGSPVEGVSILVQETTTENKSSSDGRFSVKATRKDVIIFKKQGYNTVIKPATALDNAVVTMIPSLIEAGDDDDVAIPFGVRKKRYISASVSTITGADLPRLPLSSLPNTLAGRLPGLYVQQMGSRPGTDDASFLVRGRSSYNSNQAPLILVDGVERDFVNMDVNEVETISVLKDAASISWYGMRGANGVILVTTKRGSATSTKLTFDVQGGVQMPVYKTRSLNSFTYATLFNQARANDGASPQYPEADLAAYQSGSDPYKYPDNNYVDRFLGDAAPIQRYVATVSGGNSFARYFTLLNVYNQAGLLKGDDNPKYKTNANYRKYNFRTNLDLRVTKTLDATIDFGGRVEEIRYPSAGIQTFMSTINSTPPNAFPLLNPDGSYGGSTLFSANPLAMLNSNGNINDLARTLLATISVRQQLNFLKGLSANALYSYDIQGMYQYGYTQNYARFGYDPSGELVQIGSDENTPLNYKSSAFTGNVRSNDFWIGLDYDKAAGEHTFNFSTRFQRRVLAVPNALDQKREGISNRLSYSFKSRYFADVVATYSGSQEFAPGRRFGWFPAVSAGWIASDEGFFKPLTPVIDYFKLRGSYGVVGSDDVSVRASAFYNYYNRSSDGYNFGTSYTAANGSSEGSLANPYLTWEKAKKASIGFDAKLFKQSLDLSFDYFDEHRDDLLTSDVLPRTIGQSRVQVNQGKAKYSGYETAMSFRKSFNRFTLGINGNFTWVASKVLALNEAANLPAFQSEVGGNVGRVAIFNREGDITYQRLFLVSEGLFQSQEEIDAAPKQLFSTLTRPGDIRYRDMNEDGIINNQDMAATNYSDVPKTYYGFGLSLKYGAFDLSAQFQGVYGRTVSIINVINSGSSANGYLNQFSTQSWTPETASSAVYPRMSLTNRGNNTQQSDFWLRSGDYTRLKVAELGYSFSAGGLRSVHINSMRIYLTGFNLLTFSKLNKLDIDPEIPSSGYNSSYPYVRTFALGVNVKF</sequence>
<dbReference type="InterPro" id="IPR008969">
    <property type="entry name" value="CarboxyPept-like_regulatory"/>
</dbReference>
<evidence type="ECO:0000256" key="6">
    <source>
        <dbReference type="ARBA" id="ARBA00023237"/>
    </source>
</evidence>
<organism evidence="9 10">
    <name type="scientific">Pararcticibacter amylolyticus</name>
    <dbReference type="NCBI Taxonomy" id="2173175"/>
    <lineage>
        <taxon>Bacteria</taxon>
        <taxon>Pseudomonadati</taxon>
        <taxon>Bacteroidota</taxon>
        <taxon>Sphingobacteriia</taxon>
        <taxon>Sphingobacteriales</taxon>
        <taxon>Sphingobacteriaceae</taxon>
        <taxon>Pararcticibacter</taxon>
    </lineage>
</organism>
<name>A0A2U2PLR9_9SPHI</name>
<dbReference type="Gene3D" id="2.40.170.20">
    <property type="entry name" value="TonB-dependent receptor, beta-barrel domain"/>
    <property type="match status" value="1"/>
</dbReference>
<comment type="subcellular location">
    <subcellularLocation>
        <location evidence="1 7">Cell outer membrane</location>
        <topology evidence="1 7">Multi-pass membrane protein</topology>
    </subcellularLocation>
</comment>